<protein>
    <recommendedName>
        <fullName evidence="11">Hydrolase</fullName>
    </recommendedName>
</protein>
<dbReference type="Gene3D" id="3.40.50.1820">
    <property type="entry name" value="alpha/beta hydrolase"/>
    <property type="match status" value="1"/>
</dbReference>
<evidence type="ECO:0008006" key="11">
    <source>
        <dbReference type="Google" id="ProtNLM"/>
    </source>
</evidence>
<evidence type="ECO:0000313" key="10">
    <source>
        <dbReference type="Proteomes" id="UP001432027"/>
    </source>
</evidence>
<keyword evidence="4" id="KW-0442">Lipid degradation</keyword>
<feature type="domain" description="Partial AB-hydrolase lipase" evidence="7">
    <location>
        <begin position="1"/>
        <end position="65"/>
    </location>
</feature>
<dbReference type="InterPro" id="IPR006693">
    <property type="entry name" value="AB_hydrolase_lipase"/>
</dbReference>
<name>A0AAV5SJ49_9BILA</name>
<evidence type="ECO:0000259" key="7">
    <source>
        <dbReference type="Pfam" id="PF04083"/>
    </source>
</evidence>
<keyword evidence="3" id="KW-0378">Hydrolase</keyword>
<evidence type="ECO:0000313" key="9">
    <source>
        <dbReference type="EMBL" id="GMS83381.1"/>
    </source>
</evidence>
<feature type="non-terminal residue" evidence="9">
    <location>
        <position position="338"/>
    </location>
</feature>
<keyword evidence="2" id="KW-0732">Signal</keyword>
<evidence type="ECO:0000259" key="8">
    <source>
        <dbReference type="Pfam" id="PF12146"/>
    </source>
</evidence>
<dbReference type="GO" id="GO:0016042">
    <property type="term" value="P:lipid catabolic process"/>
    <property type="evidence" value="ECO:0007669"/>
    <property type="project" value="UniProtKB-KW"/>
</dbReference>
<gene>
    <name evidence="9" type="ORF">PENTCL1PPCAC_5556</name>
</gene>
<dbReference type="SUPFAM" id="SSF53474">
    <property type="entry name" value="alpha/beta-Hydrolases"/>
    <property type="match status" value="1"/>
</dbReference>
<reference evidence="9" key="1">
    <citation type="submission" date="2023-10" db="EMBL/GenBank/DDBJ databases">
        <title>Genome assembly of Pristionchus species.</title>
        <authorList>
            <person name="Yoshida K."/>
            <person name="Sommer R.J."/>
        </authorList>
    </citation>
    <scope>NUCLEOTIDE SEQUENCE</scope>
    <source>
        <strain evidence="9">RS0144</strain>
    </source>
</reference>
<keyword evidence="6" id="KW-0325">Glycoprotein</keyword>
<sequence length="338" mass="37943">QMIAHWGYPVESYDVTTEDGYILKLLRIPHPRGSVVSSGNNSSCHRTPILFGHGMLQDASAYLQNPPESSPGMILADAGFDVFLINWRGTFVSQRHVRLSPRDTEYWKFSIDDIAKYDVPATIEKVLALNGAKELYYVGHSMGTLVGFMMLSERPEYNSKVRALFMLGPAGSGHNIKGVTRFGILLGETFPGVIDLIKRFVGPFEFGLNAPWLLAGAARLFCRPFLKLCRDALAFSIGPPAKMYNFSRTPVYWSHLMVSISTWNILELAQNAVHDTINHVDISPEENMRRYGQTTPPTYNYSKIDSDVYLFSSSGDFITTFDEVEKSLRPRMKPGVIK</sequence>
<dbReference type="EMBL" id="BTSX01000002">
    <property type="protein sequence ID" value="GMS83381.1"/>
    <property type="molecule type" value="Genomic_DNA"/>
</dbReference>
<dbReference type="PANTHER" id="PTHR11005">
    <property type="entry name" value="LYSOSOMAL ACID LIPASE-RELATED"/>
    <property type="match status" value="1"/>
</dbReference>
<dbReference type="Pfam" id="PF12146">
    <property type="entry name" value="Hydrolase_4"/>
    <property type="match status" value="1"/>
</dbReference>
<evidence type="ECO:0000256" key="1">
    <source>
        <dbReference type="ARBA" id="ARBA00010701"/>
    </source>
</evidence>
<comment type="similarity">
    <text evidence="1">Belongs to the AB hydrolase superfamily. Lipase family.</text>
</comment>
<dbReference type="FunFam" id="3.40.50.1820:FF:000057">
    <property type="entry name" value="Lipase"/>
    <property type="match status" value="1"/>
</dbReference>
<feature type="domain" description="Serine aminopeptidase S33" evidence="8">
    <location>
        <begin position="72"/>
        <end position="176"/>
    </location>
</feature>
<dbReference type="AlphaFoldDB" id="A0AAV5SJ49"/>
<organism evidence="9 10">
    <name type="scientific">Pristionchus entomophagus</name>
    <dbReference type="NCBI Taxonomy" id="358040"/>
    <lineage>
        <taxon>Eukaryota</taxon>
        <taxon>Metazoa</taxon>
        <taxon>Ecdysozoa</taxon>
        <taxon>Nematoda</taxon>
        <taxon>Chromadorea</taxon>
        <taxon>Rhabditida</taxon>
        <taxon>Rhabditina</taxon>
        <taxon>Diplogasteromorpha</taxon>
        <taxon>Diplogasteroidea</taxon>
        <taxon>Neodiplogasteridae</taxon>
        <taxon>Pristionchus</taxon>
    </lineage>
</organism>
<dbReference type="InterPro" id="IPR022742">
    <property type="entry name" value="Hydrolase_4"/>
</dbReference>
<keyword evidence="10" id="KW-1185">Reference proteome</keyword>
<evidence type="ECO:0000256" key="3">
    <source>
        <dbReference type="ARBA" id="ARBA00022801"/>
    </source>
</evidence>
<proteinExistence type="inferred from homology"/>
<evidence type="ECO:0000256" key="5">
    <source>
        <dbReference type="ARBA" id="ARBA00023098"/>
    </source>
</evidence>
<evidence type="ECO:0000256" key="2">
    <source>
        <dbReference type="ARBA" id="ARBA00022729"/>
    </source>
</evidence>
<dbReference type="GO" id="GO:0016787">
    <property type="term" value="F:hydrolase activity"/>
    <property type="evidence" value="ECO:0007669"/>
    <property type="project" value="UniProtKB-KW"/>
</dbReference>
<accession>A0AAV5SJ49</accession>
<keyword evidence="5" id="KW-0443">Lipid metabolism</keyword>
<dbReference type="InterPro" id="IPR029058">
    <property type="entry name" value="AB_hydrolase_fold"/>
</dbReference>
<dbReference type="Pfam" id="PF04083">
    <property type="entry name" value="Abhydro_lipase"/>
    <property type="match status" value="1"/>
</dbReference>
<feature type="non-terminal residue" evidence="9">
    <location>
        <position position="1"/>
    </location>
</feature>
<dbReference type="Proteomes" id="UP001432027">
    <property type="component" value="Unassembled WGS sequence"/>
</dbReference>
<evidence type="ECO:0000256" key="4">
    <source>
        <dbReference type="ARBA" id="ARBA00022963"/>
    </source>
</evidence>
<comment type="caution">
    <text evidence="9">The sequence shown here is derived from an EMBL/GenBank/DDBJ whole genome shotgun (WGS) entry which is preliminary data.</text>
</comment>
<evidence type="ECO:0000256" key="6">
    <source>
        <dbReference type="ARBA" id="ARBA00023180"/>
    </source>
</evidence>